<dbReference type="AlphaFoldDB" id="A0A1M6XSL6"/>
<dbReference type="Gene3D" id="3.90.226.10">
    <property type="entry name" value="2-enoyl-CoA Hydratase, Chain A, domain 1"/>
    <property type="match status" value="1"/>
</dbReference>
<dbReference type="GO" id="GO:0008236">
    <property type="term" value="F:serine-type peptidase activity"/>
    <property type="evidence" value="ECO:0007669"/>
    <property type="project" value="InterPro"/>
</dbReference>
<sequence length="599" mass="68909">MTKAFIIPLFLLVNSVYGQTETELKPGDTLKYSPKSHKPGWIIVQSNNANVAAALFMEGKKIKEQDDSRGIKSVERLFYTPEKGKKYELKVWAKSYVEKAKPSKISITESKTVPVLNMQFTSTQFVEDLRAFRSIREKANSGLYVYRSRQQIDSLYQKAEEEAFNSKNIFDFYKVIAKITGFEGSCHNYTDLPNHASYYLTQKPEYLPITLKNVDGRLLQDSKDNKVPLAAEIISINGITAKEMISRFSQYYFSDGYSMPYKEITGFERGMLDKFYIEFGTHKQYIIRYQWQGQVHEVTLPGISLEAFKKLQELRHSLTLDKKLMTEKYSFTKEGDNVYRLSVRGFDFATGKEDPAYKKFSIFLEQMMDTLEHEKIGHLIIDLRGNTGGTGALYEKVFTYLTSKPFRDSHYAYTWFNEVPMEEKLVITPLFLSNGVKDKQGINAYLKQLYPKQIQGKYYWADDKNPSILPNERTFKGQLYLLVDQRVASAASHLASLIKSYTNAIVIGKETVGGYYEHNGHLPLVYELPNTGIQTGFSIVHVIQDAQNLPDQKKGQGIIPHYEIQSTQQEFLDQSDVYLKKALELQKQNNQYNKMTAKD</sequence>
<dbReference type="InterPro" id="IPR029045">
    <property type="entry name" value="ClpP/crotonase-like_dom_sf"/>
</dbReference>
<dbReference type="Pfam" id="PF03572">
    <property type="entry name" value="Peptidase_S41"/>
    <property type="match status" value="1"/>
</dbReference>
<gene>
    <name evidence="2" type="ORF">SAMN05444407_102203</name>
</gene>
<reference evidence="2 3" key="1">
    <citation type="submission" date="2016-11" db="EMBL/GenBank/DDBJ databases">
        <authorList>
            <person name="Jaros S."/>
            <person name="Januszkiewicz K."/>
            <person name="Wedrychowicz H."/>
        </authorList>
    </citation>
    <scope>NUCLEOTIDE SEQUENCE [LARGE SCALE GENOMIC DNA]</scope>
    <source>
        <strain evidence="2 3">DSM 27621</strain>
    </source>
</reference>
<dbReference type="GO" id="GO:0006508">
    <property type="term" value="P:proteolysis"/>
    <property type="evidence" value="ECO:0007669"/>
    <property type="project" value="InterPro"/>
</dbReference>
<dbReference type="Proteomes" id="UP000184069">
    <property type="component" value="Unassembled WGS sequence"/>
</dbReference>
<dbReference type="EMBL" id="FRBM01000002">
    <property type="protein sequence ID" value="SHL08971.1"/>
    <property type="molecule type" value="Genomic_DNA"/>
</dbReference>
<dbReference type="InterPro" id="IPR005151">
    <property type="entry name" value="Tail-specific_protease"/>
</dbReference>
<protein>
    <submittedName>
        <fullName evidence="2">Peptidase family S41</fullName>
    </submittedName>
</protein>
<name>A0A1M6XSL6_9FLAO</name>
<dbReference type="STRING" id="1423959.SAMN05444407_102203"/>
<evidence type="ECO:0000313" key="3">
    <source>
        <dbReference type="Proteomes" id="UP000184069"/>
    </source>
</evidence>
<evidence type="ECO:0000259" key="1">
    <source>
        <dbReference type="Pfam" id="PF03572"/>
    </source>
</evidence>
<dbReference type="SUPFAM" id="SSF52096">
    <property type="entry name" value="ClpP/crotonase"/>
    <property type="match status" value="1"/>
</dbReference>
<accession>A0A1M6XSL6</accession>
<organism evidence="2 3">
    <name type="scientific">Chryseobacterium contaminans</name>
    <dbReference type="NCBI Taxonomy" id="1423959"/>
    <lineage>
        <taxon>Bacteria</taxon>
        <taxon>Pseudomonadati</taxon>
        <taxon>Bacteroidota</taxon>
        <taxon>Flavobacteriia</taxon>
        <taxon>Flavobacteriales</taxon>
        <taxon>Weeksellaceae</taxon>
        <taxon>Chryseobacterium group</taxon>
        <taxon>Chryseobacterium</taxon>
    </lineage>
</organism>
<dbReference type="RefSeq" id="WP_073300086.1">
    <property type="nucleotide sequence ID" value="NZ_FRBM01000002.1"/>
</dbReference>
<feature type="domain" description="Tail specific protease" evidence="1">
    <location>
        <begin position="364"/>
        <end position="524"/>
    </location>
</feature>
<evidence type="ECO:0000313" key="2">
    <source>
        <dbReference type="EMBL" id="SHL08971.1"/>
    </source>
</evidence>
<proteinExistence type="predicted"/>